<dbReference type="InterPro" id="IPR008334">
    <property type="entry name" value="5'-Nucleotdase_C"/>
</dbReference>
<dbReference type="PANTHER" id="PTHR11575:SF6">
    <property type="entry name" value="2',3'-CYCLIC-NUCLEOTIDE 2'-PHOSPHODIESTERASE_3'-NUCLEOTIDASE"/>
    <property type="match status" value="1"/>
</dbReference>
<dbReference type="CDD" id="cd00118">
    <property type="entry name" value="LysM"/>
    <property type="match status" value="1"/>
</dbReference>
<dbReference type="EMBL" id="CP120733">
    <property type="protein sequence ID" value="WFD09575.1"/>
    <property type="molecule type" value="Genomic_DNA"/>
</dbReference>
<evidence type="ECO:0000256" key="2">
    <source>
        <dbReference type="RuleBase" id="RU362119"/>
    </source>
</evidence>
<dbReference type="Pfam" id="PF01476">
    <property type="entry name" value="LysM"/>
    <property type="match status" value="1"/>
</dbReference>
<evidence type="ECO:0000259" key="3">
    <source>
        <dbReference type="PROSITE" id="PS51782"/>
    </source>
</evidence>
<dbReference type="InterPro" id="IPR006179">
    <property type="entry name" value="5_nucleotidase/apyrase"/>
</dbReference>
<dbReference type="InterPro" id="IPR029052">
    <property type="entry name" value="Metallo-depent_PP-like"/>
</dbReference>
<dbReference type="SUPFAM" id="SSF55816">
    <property type="entry name" value="5'-nucleotidase (syn. UDP-sugar hydrolase), C-terminal domain"/>
    <property type="match status" value="1"/>
</dbReference>
<dbReference type="InterPro" id="IPR036779">
    <property type="entry name" value="LysM_dom_sf"/>
</dbReference>
<dbReference type="Gene3D" id="3.90.780.10">
    <property type="entry name" value="5'-Nucleotidase, C-terminal domain"/>
    <property type="match status" value="1"/>
</dbReference>
<dbReference type="InterPro" id="IPR004843">
    <property type="entry name" value="Calcineurin-like_PHP"/>
</dbReference>
<dbReference type="Gene3D" id="3.60.21.10">
    <property type="match status" value="1"/>
</dbReference>
<dbReference type="PRINTS" id="PR01607">
    <property type="entry name" value="APYRASEFAMLY"/>
</dbReference>
<dbReference type="Pfam" id="PF02872">
    <property type="entry name" value="5_nucleotid_C"/>
    <property type="match status" value="1"/>
</dbReference>
<sequence>MKKRISLLVIMSMILTLFVPSIVSANEEETTLTIVGTSDIHGRIFPWDYALDTEDSDAGYLKVATVVKEIKSNNKNVILVDAGDTTQDNSIELFQGKDKNPIIEVMNDIGYDTWTLGNHEFNFGLDVLDKAVKTSNATVLAGNLYKEDGKRVYDAYKIVEKDGVKVAIIGMVTPNIPRWESSTPEHFKGLEFRNPVEETSKVINELKGKADVFVGVFHMGLEDEYTDFDGTRSIIEKNPELDAVVMGHAHSDIAGEKVGDTIVIEPKSYGNRVSKIDLKLKKENGKWDVVEKNSENIDTKNYKVDKELENKYNYIHETSRNDANMVIGSVTDDFIENTQVLPGIPTAQVEDTALIDFINKVQMHYSGADISSVAAFKNDMNLLKGDFKKKDVANIYKYPNTLISVKVTGKQLKDYMEWSARYYNTYKDGDVTVSFNPEIRGYNYDMFSGVDYDIDISKPEGQRIVNLKFKDQPVTDDMTFTIAVNNYRFGNMVKDGYFKEEDKVFDSSLEYADGSIRSLIVKYVTKNKEVTPQVDNNWKLIGIDLDNPLKDEVYKLVKEGKISIPTSEDKRTPNVKSLNVYELQKQGLLKSDVKQGSKEQLKKEEVKKEEVKKEEIIKEEVKKEVVVKEQSYTVKNGDVLWKIAKKFDIDWKKLAEYNNLNNPNLIYPSQVIKIPSM</sequence>
<gene>
    <name evidence="4" type="ORF">P4S50_14445</name>
</gene>
<dbReference type="PROSITE" id="PS00786">
    <property type="entry name" value="5_NUCLEOTIDASE_2"/>
    <property type="match status" value="1"/>
</dbReference>
<feature type="chain" id="PRO_5045010492" evidence="2">
    <location>
        <begin position="26"/>
        <end position="677"/>
    </location>
</feature>
<dbReference type="Proteomes" id="UP001222800">
    <property type="component" value="Chromosome"/>
</dbReference>
<dbReference type="SMART" id="SM00257">
    <property type="entry name" value="LysM"/>
    <property type="match status" value="1"/>
</dbReference>
<name>A0ABY8E9J2_9FIRM</name>
<evidence type="ECO:0000313" key="5">
    <source>
        <dbReference type="Proteomes" id="UP001222800"/>
    </source>
</evidence>
<dbReference type="InterPro" id="IPR006146">
    <property type="entry name" value="5'-Nucleotdase_CS"/>
</dbReference>
<feature type="signal peptide" evidence="2">
    <location>
        <begin position="1"/>
        <end position="25"/>
    </location>
</feature>
<dbReference type="SUPFAM" id="SSF56300">
    <property type="entry name" value="Metallo-dependent phosphatases"/>
    <property type="match status" value="1"/>
</dbReference>
<accession>A0ABY8E9J2</accession>
<dbReference type="RefSeq" id="WP_277731505.1">
    <property type="nucleotide sequence ID" value="NZ_CP120733.1"/>
</dbReference>
<evidence type="ECO:0000256" key="1">
    <source>
        <dbReference type="ARBA" id="ARBA00022729"/>
    </source>
</evidence>
<dbReference type="SUPFAM" id="SSF54106">
    <property type="entry name" value="LysM domain"/>
    <property type="match status" value="1"/>
</dbReference>
<keyword evidence="2" id="KW-0547">Nucleotide-binding</keyword>
<dbReference type="Gene3D" id="3.10.350.10">
    <property type="entry name" value="LysM domain"/>
    <property type="match status" value="1"/>
</dbReference>
<evidence type="ECO:0000313" key="4">
    <source>
        <dbReference type="EMBL" id="WFD09575.1"/>
    </source>
</evidence>
<protein>
    <submittedName>
        <fullName evidence="4">5'-nucleotidase C-terminal domain-containing protein</fullName>
    </submittedName>
</protein>
<dbReference type="Pfam" id="PF00149">
    <property type="entry name" value="Metallophos"/>
    <property type="match status" value="1"/>
</dbReference>
<dbReference type="PANTHER" id="PTHR11575">
    <property type="entry name" value="5'-NUCLEOTIDASE-RELATED"/>
    <property type="match status" value="1"/>
</dbReference>
<keyword evidence="1 2" id="KW-0732">Signal</keyword>
<proteinExistence type="inferred from homology"/>
<organism evidence="4 5">
    <name type="scientific">Tepidibacter hydrothermalis</name>
    <dbReference type="NCBI Taxonomy" id="3036126"/>
    <lineage>
        <taxon>Bacteria</taxon>
        <taxon>Bacillati</taxon>
        <taxon>Bacillota</taxon>
        <taxon>Clostridia</taxon>
        <taxon>Peptostreptococcales</taxon>
        <taxon>Peptostreptococcaceae</taxon>
        <taxon>Tepidibacter</taxon>
    </lineage>
</organism>
<dbReference type="InterPro" id="IPR036907">
    <property type="entry name" value="5'-Nucleotdase_C_sf"/>
</dbReference>
<reference evidence="4 5" key="1">
    <citation type="submission" date="2023-03" db="EMBL/GenBank/DDBJ databases">
        <title>Complete genome sequence of Tepidibacter sp. SWIR-1, isolated from a deep-sea hydrothermal vent.</title>
        <authorList>
            <person name="Li X."/>
        </authorList>
    </citation>
    <scope>NUCLEOTIDE SEQUENCE [LARGE SCALE GENOMIC DNA]</scope>
    <source>
        <strain evidence="4 5">SWIR-1</strain>
    </source>
</reference>
<dbReference type="InterPro" id="IPR018392">
    <property type="entry name" value="LysM"/>
</dbReference>
<feature type="domain" description="LysM" evidence="3">
    <location>
        <begin position="630"/>
        <end position="674"/>
    </location>
</feature>
<dbReference type="PROSITE" id="PS51782">
    <property type="entry name" value="LYSM"/>
    <property type="match status" value="1"/>
</dbReference>
<keyword evidence="2" id="KW-0378">Hydrolase</keyword>
<comment type="similarity">
    <text evidence="2">Belongs to the 5'-nucleotidase family.</text>
</comment>
<keyword evidence="5" id="KW-1185">Reference proteome</keyword>